<organism evidence="2">
    <name type="scientific">uncultured Thermomicrobiales bacterium</name>
    <dbReference type="NCBI Taxonomy" id="1645740"/>
    <lineage>
        <taxon>Bacteria</taxon>
        <taxon>Pseudomonadati</taxon>
        <taxon>Thermomicrobiota</taxon>
        <taxon>Thermomicrobia</taxon>
        <taxon>Thermomicrobiales</taxon>
        <taxon>environmental samples</taxon>
    </lineage>
</organism>
<dbReference type="Gene3D" id="3.40.50.2000">
    <property type="entry name" value="Glycogen Phosphorylase B"/>
    <property type="match status" value="1"/>
</dbReference>
<dbReference type="PANTHER" id="PTHR30160:SF1">
    <property type="entry name" value="LIPOPOLYSACCHARIDE 1,2-N-ACETYLGLUCOSAMINETRANSFERASE-RELATED"/>
    <property type="match status" value="1"/>
</dbReference>
<feature type="non-terminal residue" evidence="2">
    <location>
        <position position="206"/>
    </location>
</feature>
<dbReference type="InterPro" id="IPR051199">
    <property type="entry name" value="LPS_LOS_Heptosyltrfase"/>
</dbReference>
<evidence type="ECO:0000256" key="1">
    <source>
        <dbReference type="SAM" id="MobiDB-lite"/>
    </source>
</evidence>
<proteinExistence type="predicted"/>
<evidence type="ECO:0000313" key="2">
    <source>
        <dbReference type="EMBL" id="CAA9586639.1"/>
    </source>
</evidence>
<feature type="compositionally biased region" description="Polar residues" evidence="1">
    <location>
        <begin position="22"/>
        <end position="32"/>
    </location>
</feature>
<sequence length="206" mass="22348">MRERTRRLLLRAARRGLHTLHTPHTATRPSSPSLSSGERREGVGGRVRSRLLLIRPDHLGDVLLLTPALRALRRNWPEAEITVTVDPGSTPALARNRDLDALIPFPFPGIARAPAGGPLTPYVTLLQAARDLRARLRPFDAAIVLRADHWWGAALAATAGIPRRFGFAHPDTAPFLTDALPLASRRHAARGNLALLDAVAAAAGRE</sequence>
<accession>A0A6J4VSR8</accession>
<dbReference type="AlphaFoldDB" id="A0A6J4VSR8"/>
<dbReference type="PANTHER" id="PTHR30160">
    <property type="entry name" value="TETRAACYLDISACCHARIDE 4'-KINASE-RELATED"/>
    <property type="match status" value="1"/>
</dbReference>
<evidence type="ECO:0008006" key="3">
    <source>
        <dbReference type="Google" id="ProtNLM"/>
    </source>
</evidence>
<dbReference type="SUPFAM" id="SSF53756">
    <property type="entry name" value="UDP-Glycosyltransferase/glycogen phosphorylase"/>
    <property type="match status" value="1"/>
</dbReference>
<dbReference type="EMBL" id="CADCWM010000999">
    <property type="protein sequence ID" value="CAA9586639.1"/>
    <property type="molecule type" value="Genomic_DNA"/>
</dbReference>
<dbReference type="GO" id="GO:0005829">
    <property type="term" value="C:cytosol"/>
    <property type="evidence" value="ECO:0007669"/>
    <property type="project" value="TreeGrafter"/>
</dbReference>
<gene>
    <name evidence="2" type="ORF">AVDCRST_MAG88-4045</name>
</gene>
<protein>
    <recommendedName>
        <fullName evidence="3">ADP-heptose--lipooligosaccharide heptosyltransferase II</fullName>
    </recommendedName>
</protein>
<name>A0A6J4VSR8_9BACT</name>
<feature type="region of interest" description="Disordered" evidence="1">
    <location>
        <begin position="17"/>
        <end position="42"/>
    </location>
</feature>
<dbReference type="GO" id="GO:0008713">
    <property type="term" value="F:ADP-heptose-lipopolysaccharide heptosyltransferase activity"/>
    <property type="evidence" value="ECO:0007669"/>
    <property type="project" value="TreeGrafter"/>
</dbReference>
<reference evidence="2" key="1">
    <citation type="submission" date="2020-02" db="EMBL/GenBank/DDBJ databases">
        <authorList>
            <person name="Meier V. D."/>
        </authorList>
    </citation>
    <scope>NUCLEOTIDE SEQUENCE</scope>
    <source>
        <strain evidence="2">AVDCRST_MAG88</strain>
    </source>
</reference>
<dbReference type="GO" id="GO:0009244">
    <property type="term" value="P:lipopolysaccharide core region biosynthetic process"/>
    <property type="evidence" value="ECO:0007669"/>
    <property type="project" value="TreeGrafter"/>
</dbReference>